<dbReference type="Proteomes" id="UP001516400">
    <property type="component" value="Unassembled WGS sequence"/>
</dbReference>
<accession>A0ABD2PB97</accession>
<dbReference type="AlphaFoldDB" id="A0ABD2PB97"/>
<organism evidence="1 2">
    <name type="scientific">Cryptolaemus montrouzieri</name>
    <dbReference type="NCBI Taxonomy" id="559131"/>
    <lineage>
        <taxon>Eukaryota</taxon>
        <taxon>Metazoa</taxon>
        <taxon>Ecdysozoa</taxon>
        <taxon>Arthropoda</taxon>
        <taxon>Hexapoda</taxon>
        <taxon>Insecta</taxon>
        <taxon>Pterygota</taxon>
        <taxon>Neoptera</taxon>
        <taxon>Endopterygota</taxon>
        <taxon>Coleoptera</taxon>
        <taxon>Polyphaga</taxon>
        <taxon>Cucujiformia</taxon>
        <taxon>Coccinelloidea</taxon>
        <taxon>Coccinellidae</taxon>
        <taxon>Scymninae</taxon>
        <taxon>Scymnini</taxon>
        <taxon>Cryptolaemus</taxon>
    </lineage>
</organism>
<keyword evidence="2" id="KW-1185">Reference proteome</keyword>
<protein>
    <submittedName>
        <fullName evidence="1">Uncharacterized protein</fullName>
    </submittedName>
</protein>
<reference evidence="1 2" key="1">
    <citation type="journal article" date="2021" name="BMC Biol.">
        <title>Horizontally acquired antibacterial genes associated with adaptive radiation of ladybird beetles.</title>
        <authorList>
            <person name="Li H.S."/>
            <person name="Tang X.F."/>
            <person name="Huang Y.H."/>
            <person name="Xu Z.Y."/>
            <person name="Chen M.L."/>
            <person name="Du X.Y."/>
            <person name="Qiu B.Y."/>
            <person name="Chen P.T."/>
            <person name="Zhang W."/>
            <person name="Slipinski A."/>
            <person name="Escalona H.E."/>
            <person name="Waterhouse R.M."/>
            <person name="Zwick A."/>
            <person name="Pang H."/>
        </authorList>
    </citation>
    <scope>NUCLEOTIDE SEQUENCE [LARGE SCALE GENOMIC DNA]</scope>
    <source>
        <strain evidence="1">SYSU2018</strain>
    </source>
</reference>
<gene>
    <name evidence="1" type="ORF">HHI36_002690</name>
</gene>
<evidence type="ECO:0000313" key="2">
    <source>
        <dbReference type="Proteomes" id="UP001516400"/>
    </source>
</evidence>
<dbReference type="EMBL" id="JABFTP020000185">
    <property type="protein sequence ID" value="KAL3288241.1"/>
    <property type="molecule type" value="Genomic_DNA"/>
</dbReference>
<proteinExistence type="predicted"/>
<feature type="non-terminal residue" evidence="1">
    <location>
        <position position="98"/>
    </location>
</feature>
<comment type="caution">
    <text evidence="1">The sequence shown here is derived from an EMBL/GenBank/DDBJ whole genome shotgun (WGS) entry which is preliminary data.</text>
</comment>
<evidence type="ECO:0000313" key="1">
    <source>
        <dbReference type="EMBL" id="KAL3288241.1"/>
    </source>
</evidence>
<name>A0ABD2PB97_9CUCU</name>
<sequence length="98" mass="11385">MIRLKNEKLHVKSAAFVWLDFDLKYESKGRQLLNAQLSMPNRRTNLGDEKQHNLQRTKMSLSGNGINQAAFRCDFCTDFCLHTSIGMRPMDVVWIEIL</sequence>